<comment type="caution">
    <text evidence="2">The sequence shown here is derived from an EMBL/GenBank/DDBJ whole genome shotgun (WGS) entry which is preliminary data.</text>
</comment>
<sequence>MFVLGLDVGGTSSRALLLDASGRRAGYGKAAGGNPAAHGTEVATANIGRALEAALCGIDPARVAGAVIGMAGAGALERPVFDLMWASAGLRPAPRVTGDLGIAFAAGTAEPCGTVLIAGTGAIAARIEDGEPAVIADGLGWLLGDEGSGFWLGREAARVAARALSRGEADGPLVRLVAGALLGGEAARNGVPGRDSAPEIGVGAAGTLAGMRTLAIKLVIQAQSRPPLELARLAPLVSQAAAEGDPAALEIVDTAARLLCRTVAEVRTAREGGPIVLAGSVLTSEGPVCSAVRERLGAGAVLAGDGAGAAAWLAGREVFGWDPVTAARLHERIVLGG</sequence>
<evidence type="ECO:0000313" key="2">
    <source>
        <dbReference type="EMBL" id="MDP9846001.1"/>
    </source>
</evidence>
<dbReference type="EMBL" id="JAUSQU010000001">
    <property type="protein sequence ID" value="MDP9846001.1"/>
    <property type="molecule type" value="Genomic_DNA"/>
</dbReference>
<dbReference type="Pfam" id="PF01869">
    <property type="entry name" value="BcrAD_BadFG"/>
    <property type="match status" value="1"/>
</dbReference>
<evidence type="ECO:0000313" key="3">
    <source>
        <dbReference type="Proteomes" id="UP001225356"/>
    </source>
</evidence>
<gene>
    <name evidence="2" type="ORF">J2853_005212</name>
</gene>
<dbReference type="PANTHER" id="PTHR43190:SF3">
    <property type="entry name" value="N-ACETYL-D-GLUCOSAMINE KINASE"/>
    <property type="match status" value="1"/>
</dbReference>
<keyword evidence="3" id="KW-1185">Reference proteome</keyword>
<dbReference type="InterPro" id="IPR043129">
    <property type="entry name" value="ATPase_NBD"/>
</dbReference>
<dbReference type="PANTHER" id="PTHR43190">
    <property type="entry name" value="N-ACETYL-D-GLUCOSAMINE KINASE"/>
    <property type="match status" value="1"/>
</dbReference>
<dbReference type="InterPro" id="IPR052519">
    <property type="entry name" value="Euk-type_GlcNAc_Kinase"/>
</dbReference>
<dbReference type="RefSeq" id="WP_307562097.1">
    <property type="nucleotide sequence ID" value="NZ_JAUSQU010000001.1"/>
</dbReference>
<name>A0ABT9QGX0_9ACTN</name>
<dbReference type="Proteomes" id="UP001225356">
    <property type="component" value="Unassembled WGS sequence"/>
</dbReference>
<organism evidence="2 3">
    <name type="scientific">Streptosporangium lutulentum</name>
    <dbReference type="NCBI Taxonomy" id="1461250"/>
    <lineage>
        <taxon>Bacteria</taxon>
        <taxon>Bacillati</taxon>
        <taxon>Actinomycetota</taxon>
        <taxon>Actinomycetes</taxon>
        <taxon>Streptosporangiales</taxon>
        <taxon>Streptosporangiaceae</taxon>
        <taxon>Streptosporangium</taxon>
    </lineage>
</organism>
<dbReference type="Gene3D" id="3.30.420.40">
    <property type="match status" value="2"/>
</dbReference>
<reference evidence="2 3" key="1">
    <citation type="submission" date="2023-07" db="EMBL/GenBank/DDBJ databases">
        <title>Sequencing the genomes of 1000 actinobacteria strains.</title>
        <authorList>
            <person name="Klenk H.-P."/>
        </authorList>
    </citation>
    <scope>NUCLEOTIDE SEQUENCE [LARGE SCALE GENOMIC DNA]</scope>
    <source>
        <strain evidence="2 3">DSM 46740</strain>
    </source>
</reference>
<feature type="domain" description="ATPase BadF/BadG/BcrA/BcrD type" evidence="1">
    <location>
        <begin position="4"/>
        <end position="288"/>
    </location>
</feature>
<protein>
    <submittedName>
        <fullName evidence="2">N-acetylglucosamine kinase-like BadF-type ATPase</fullName>
    </submittedName>
</protein>
<dbReference type="InterPro" id="IPR002731">
    <property type="entry name" value="ATPase_BadF"/>
</dbReference>
<accession>A0ABT9QGX0</accession>
<evidence type="ECO:0000259" key="1">
    <source>
        <dbReference type="Pfam" id="PF01869"/>
    </source>
</evidence>
<proteinExistence type="predicted"/>
<dbReference type="SUPFAM" id="SSF53067">
    <property type="entry name" value="Actin-like ATPase domain"/>
    <property type="match status" value="2"/>
</dbReference>